<comment type="pathway">
    <text evidence="3">Protein modification; protein glycosylation.</text>
</comment>
<keyword evidence="10" id="KW-1133">Transmembrane helix</keyword>
<organism evidence="18 19">
    <name type="scientific">Dictyostelium discoideum</name>
    <name type="common">Social amoeba</name>
    <dbReference type="NCBI Taxonomy" id="44689"/>
    <lineage>
        <taxon>Eukaryota</taxon>
        <taxon>Amoebozoa</taxon>
        <taxon>Evosea</taxon>
        <taxon>Eumycetozoa</taxon>
        <taxon>Dictyostelia</taxon>
        <taxon>Dictyosteliales</taxon>
        <taxon>Dictyosteliaceae</taxon>
        <taxon>Dictyostelium</taxon>
    </lineage>
</organism>
<evidence type="ECO:0000256" key="7">
    <source>
        <dbReference type="ARBA" id="ARBA00022692"/>
    </source>
</evidence>
<dbReference type="InterPro" id="IPR052261">
    <property type="entry name" value="Glycosyltransferase_13"/>
</dbReference>
<evidence type="ECO:0000256" key="14">
    <source>
        <dbReference type="ARBA" id="ARBA00038949"/>
    </source>
</evidence>
<evidence type="ECO:0000256" key="1">
    <source>
        <dbReference type="ARBA" id="ARBA00001936"/>
    </source>
</evidence>
<evidence type="ECO:0000256" key="5">
    <source>
        <dbReference type="ARBA" id="ARBA00022676"/>
    </source>
</evidence>
<keyword evidence="17" id="KW-0732">Signal</keyword>
<dbReference type="KEGG" id="ddi:DDB_G0270282"/>
<comment type="similarity">
    <text evidence="4">Belongs to the glycosyltransferase 13 family.</text>
</comment>
<dbReference type="FunCoup" id="Q55C04">
    <property type="interactions" value="157"/>
</dbReference>
<keyword evidence="9" id="KW-0735">Signal-anchor</keyword>
<evidence type="ECO:0000256" key="11">
    <source>
        <dbReference type="ARBA" id="ARBA00023034"/>
    </source>
</evidence>
<evidence type="ECO:0000256" key="2">
    <source>
        <dbReference type="ARBA" id="ARBA00004323"/>
    </source>
</evidence>
<comment type="cofactor">
    <cofactor evidence="1">
        <name>Mn(2+)</name>
        <dbReference type="ChEBI" id="CHEBI:29035"/>
    </cofactor>
</comment>
<accession>Q55C04</accession>
<dbReference type="GO" id="GO:0003827">
    <property type="term" value="F:alpha-1,3-mannosylglycoprotein 2-beta-N-acetylglucosaminyltransferase activity"/>
    <property type="evidence" value="ECO:0000318"/>
    <property type="project" value="GO_Central"/>
</dbReference>
<evidence type="ECO:0000256" key="8">
    <source>
        <dbReference type="ARBA" id="ARBA00022723"/>
    </source>
</evidence>
<dbReference type="dictyBase" id="DDB_G0270282"/>
<dbReference type="OMA" id="GSQSPRC"/>
<dbReference type="VEuPathDB" id="AmoebaDB:DDB_G0270282"/>
<protein>
    <recommendedName>
        <fullName evidence="14">alpha-1,3-mannosyl-glycoprotein 2-beta-N-acetylglucosaminyltransferase</fullName>
        <ecNumber evidence="14">2.4.1.101</ecNumber>
    </recommendedName>
    <alternativeName>
        <fullName evidence="15">N-glycosyl-oligosaccharide-glycoprotein N-acetylglucosaminyltransferase I</fullName>
    </alternativeName>
</protein>
<dbReference type="InterPro" id="IPR029044">
    <property type="entry name" value="Nucleotide-diphossugar_trans"/>
</dbReference>
<name>Q55C04_DICDI</name>
<evidence type="ECO:0000256" key="12">
    <source>
        <dbReference type="ARBA" id="ARBA00023136"/>
    </source>
</evidence>
<dbReference type="InterPro" id="IPR004139">
    <property type="entry name" value="Glyco_trans_13"/>
</dbReference>
<dbReference type="Gene3D" id="3.90.550.10">
    <property type="entry name" value="Spore Coat Polysaccharide Biosynthesis Protein SpsA, Chain A"/>
    <property type="match status" value="1"/>
</dbReference>
<dbReference type="PANTHER" id="PTHR10468">
    <property type="entry name" value="PROTEIN O-LINKED-MANNOSE BETA-1,2-N-ACETYLGLUCOSAMINYLTRANSFERASE 1/ALPHA-1,3-MANNOSYL-GLYCOPROTEIN 2-BETA-N-ACETYLGLUCOSAMINYLTRANSFERASE"/>
    <property type="match status" value="1"/>
</dbReference>
<dbReference type="Pfam" id="PF03071">
    <property type="entry name" value="GNT-I"/>
    <property type="match status" value="1"/>
</dbReference>
<dbReference type="InParanoid" id="Q55C04"/>
<keyword evidence="7" id="KW-0812">Transmembrane</keyword>
<keyword evidence="5" id="KW-0328">Glycosyltransferase</keyword>
<dbReference type="UniPathway" id="UPA00378"/>
<dbReference type="GeneID" id="8617651"/>
<keyword evidence="8" id="KW-0479">Metal-binding</keyword>
<evidence type="ECO:0000256" key="3">
    <source>
        <dbReference type="ARBA" id="ARBA00004922"/>
    </source>
</evidence>
<dbReference type="PANTHER" id="PTHR10468:SF0">
    <property type="entry name" value="ALPHA-1,3-MANNOSYL-GLYCOPROTEIN 2-BETA-N-ACETYLGLUCOSAMINYLTRANSFERASE"/>
    <property type="match status" value="1"/>
</dbReference>
<evidence type="ECO:0000256" key="10">
    <source>
        <dbReference type="ARBA" id="ARBA00022989"/>
    </source>
</evidence>
<feature type="chain" id="PRO_5004250604" description="alpha-1,3-mannosyl-glycoprotein 2-beta-N-acetylglucosaminyltransferase" evidence="17">
    <location>
        <begin position="20"/>
        <end position="441"/>
    </location>
</feature>
<dbReference type="Proteomes" id="UP000002195">
    <property type="component" value="Unassembled WGS sequence"/>
</dbReference>
<dbReference type="RefSeq" id="XP_646677.1">
    <property type="nucleotide sequence ID" value="XM_641585.1"/>
</dbReference>
<feature type="signal peptide" evidence="17">
    <location>
        <begin position="1"/>
        <end position="19"/>
    </location>
</feature>
<keyword evidence="13" id="KW-0464">Manganese</keyword>
<proteinExistence type="inferred from homology"/>
<comment type="caution">
    <text evidence="18">The sequence shown here is derived from an EMBL/GenBank/DDBJ whole genome shotgun (WGS) entry which is preliminary data.</text>
</comment>
<evidence type="ECO:0000256" key="6">
    <source>
        <dbReference type="ARBA" id="ARBA00022679"/>
    </source>
</evidence>
<keyword evidence="6" id="KW-0808">Transferase</keyword>
<evidence type="ECO:0000256" key="9">
    <source>
        <dbReference type="ARBA" id="ARBA00022968"/>
    </source>
</evidence>
<dbReference type="GO" id="GO:0046872">
    <property type="term" value="F:metal ion binding"/>
    <property type="evidence" value="ECO:0007669"/>
    <property type="project" value="UniProtKB-KW"/>
</dbReference>
<dbReference type="GO" id="GO:0000139">
    <property type="term" value="C:Golgi membrane"/>
    <property type="evidence" value="ECO:0007669"/>
    <property type="project" value="UniProtKB-SubCell"/>
</dbReference>
<sequence>MKIFSLFLLIFIFVNIVKSNTTPKSLFKNEEIIDSSEDVKVILIMTFKRMNDFSKCLDSIISANHSNEYHLVLTQSVSMNDYNEYNQLEDILNEKINQNQNQKLFKSITHIETESSSKQPYGNAYFAFKNLVHGMKFTVEKLFPNLQSLIIFEEDVEISKDVFEFFEASKSIMKKDKSIKFATTAFFLHTTHPQYNWLLDKPLKRKSIRNENSLSLLVPNQLNKVTFNGEIEFKVLSWLLDRSIINQLILDFNIIENWVIENKFEDKIENKPNTNKPELLKNNCDCWNHDRYLELRFKGLKFIGSQSPRCNHIPVGGFGLSSVLDDYGFPVNQDYIKSNQFVMGDEINGEKSVWGIVKEFLPKFECPSRINCYNNQTNQYCGTLKVSTCLNIWGPPPLQCVPCSGRKTSTLDPQCNQEFSSCCKENCNAHNPFFISIPSLH</sequence>
<evidence type="ECO:0000256" key="16">
    <source>
        <dbReference type="ARBA" id="ARBA00049421"/>
    </source>
</evidence>
<comment type="subcellular location">
    <subcellularLocation>
        <location evidence="2">Golgi apparatus membrane</location>
        <topology evidence="2">Single-pass type II membrane protein</topology>
    </subcellularLocation>
</comment>
<evidence type="ECO:0000256" key="13">
    <source>
        <dbReference type="ARBA" id="ARBA00023211"/>
    </source>
</evidence>
<dbReference type="AlphaFoldDB" id="Q55C04"/>
<dbReference type="EMBL" id="AAFI02000005">
    <property type="protein sequence ID" value="EAL72491.1"/>
    <property type="molecule type" value="Genomic_DNA"/>
</dbReference>
<evidence type="ECO:0000256" key="15">
    <source>
        <dbReference type="ARBA" id="ARBA00041712"/>
    </source>
</evidence>
<gene>
    <name evidence="18" type="ORF">DDB_G0270282</name>
</gene>
<reference evidence="18 19" key="1">
    <citation type="journal article" date="2005" name="Nature">
        <title>The genome of the social amoeba Dictyostelium discoideum.</title>
        <authorList>
            <consortium name="The Dictyostelium discoideum Sequencing Consortium"/>
            <person name="Eichinger L."/>
            <person name="Pachebat J.A."/>
            <person name="Glockner G."/>
            <person name="Rajandream M.A."/>
            <person name="Sucgang R."/>
            <person name="Berriman M."/>
            <person name="Song J."/>
            <person name="Olsen R."/>
            <person name="Szafranski K."/>
            <person name="Xu Q."/>
            <person name="Tunggal B."/>
            <person name="Kummerfeld S."/>
            <person name="Madera M."/>
            <person name="Konfortov B.A."/>
            <person name="Rivero F."/>
            <person name="Bankier A.T."/>
            <person name="Lehmann R."/>
            <person name="Hamlin N."/>
            <person name="Davies R."/>
            <person name="Gaudet P."/>
            <person name="Fey P."/>
            <person name="Pilcher K."/>
            <person name="Chen G."/>
            <person name="Saunders D."/>
            <person name="Sodergren E."/>
            <person name="Davis P."/>
            <person name="Kerhornou A."/>
            <person name="Nie X."/>
            <person name="Hall N."/>
            <person name="Anjard C."/>
            <person name="Hemphill L."/>
            <person name="Bason N."/>
            <person name="Farbrother P."/>
            <person name="Desany B."/>
            <person name="Just E."/>
            <person name="Morio T."/>
            <person name="Rost R."/>
            <person name="Churcher C."/>
            <person name="Cooper J."/>
            <person name="Haydock S."/>
            <person name="van Driessche N."/>
            <person name="Cronin A."/>
            <person name="Goodhead I."/>
            <person name="Muzny D."/>
            <person name="Mourier T."/>
            <person name="Pain A."/>
            <person name="Lu M."/>
            <person name="Harper D."/>
            <person name="Lindsay R."/>
            <person name="Hauser H."/>
            <person name="James K."/>
            <person name="Quiles M."/>
            <person name="Madan Babu M."/>
            <person name="Saito T."/>
            <person name="Buchrieser C."/>
            <person name="Wardroper A."/>
            <person name="Felder M."/>
            <person name="Thangavelu M."/>
            <person name="Johnson D."/>
            <person name="Knights A."/>
            <person name="Loulseged H."/>
            <person name="Mungall K."/>
            <person name="Oliver K."/>
            <person name="Price C."/>
            <person name="Quail M.A."/>
            <person name="Urushihara H."/>
            <person name="Hernandez J."/>
            <person name="Rabbinowitsch E."/>
            <person name="Steffen D."/>
            <person name="Sanders M."/>
            <person name="Ma J."/>
            <person name="Kohara Y."/>
            <person name="Sharp S."/>
            <person name="Simmonds M."/>
            <person name="Spiegler S."/>
            <person name="Tivey A."/>
            <person name="Sugano S."/>
            <person name="White B."/>
            <person name="Walker D."/>
            <person name="Woodward J."/>
            <person name="Winckler T."/>
            <person name="Tanaka Y."/>
            <person name="Shaulsky G."/>
            <person name="Schleicher M."/>
            <person name="Weinstock G."/>
            <person name="Rosenthal A."/>
            <person name="Cox E.C."/>
            <person name="Chisholm R.L."/>
            <person name="Gibbs R."/>
            <person name="Loomis W.F."/>
            <person name="Platzer M."/>
            <person name="Kay R.R."/>
            <person name="Williams J."/>
            <person name="Dear P.H."/>
            <person name="Noegel A.A."/>
            <person name="Barrell B."/>
            <person name="Kuspa A."/>
        </authorList>
    </citation>
    <scope>NUCLEOTIDE SEQUENCE [LARGE SCALE GENOMIC DNA]</scope>
    <source>
        <strain evidence="18 19">AX4</strain>
    </source>
</reference>
<evidence type="ECO:0000313" key="19">
    <source>
        <dbReference type="Proteomes" id="UP000002195"/>
    </source>
</evidence>
<dbReference type="HOGENOM" id="CLU_621777_0_0_1"/>
<keyword evidence="11" id="KW-0333">Golgi apparatus</keyword>
<dbReference type="SUPFAM" id="SSF53448">
    <property type="entry name" value="Nucleotide-diphospho-sugar transferases"/>
    <property type="match status" value="1"/>
</dbReference>
<dbReference type="PaxDb" id="44689-DDB0190939"/>
<dbReference type="EC" id="2.4.1.101" evidence="14"/>
<keyword evidence="19" id="KW-1185">Reference proteome</keyword>
<evidence type="ECO:0000256" key="4">
    <source>
        <dbReference type="ARBA" id="ARBA00006492"/>
    </source>
</evidence>
<comment type="catalytic activity">
    <reaction evidence="16">
        <text>N(4)-(alpha-D-Man-(1-&gt;3)-[alpha-D-Man-(1-&gt;3)-[alpha-D-Man-(1-&gt;6)]-alpha-D-Man-(1-&gt;6)]-beta-D-Man-(1-&gt;4)-beta-D-GlcNAc-(1-&gt;4)-beta-D-GlcNAc)-L-asparaginyl-[protein] (N-glucan mannose isomer 5A1,2) + UDP-N-acetyl-alpha-D-glucosamine = N(4)-{beta-D-GlcNAc-(1-&gt;2)-alpha-D-Man-(1-&gt;3)-[alpha-D-Man-(1-&gt;3)-[alpha-D-Man-(1-&gt;6)]-alpha-D-Man-(1-&gt;6)]-beta-D-Man-(1-&gt;4)-beta-D-GlcNAc-(1-&gt;4)-beta-D-GlcNAc}-L-asparaginyl-[protein] + UDP + H(+)</text>
        <dbReference type="Rhea" id="RHEA:11456"/>
        <dbReference type="Rhea" id="RHEA-COMP:14367"/>
        <dbReference type="Rhea" id="RHEA-COMP:14368"/>
        <dbReference type="ChEBI" id="CHEBI:15378"/>
        <dbReference type="ChEBI" id="CHEBI:57705"/>
        <dbReference type="ChEBI" id="CHEBI:58223"/>
        <dbReference type="ChEBI" id="CHEBI:59087"/>
        <dbReference type="ChEBI" id="CHEBI:60625"/>
        <dbReference type="EC" id="2.4.1.101"/>
    </reaction>
</comment>
<dbReference type="GO" id="GO:0005794">
    <property type="term" value="C:Golgi apparatus"/>
    <property type="evidence" value="ECO:0000318"/>
    <property type="project" value="GO_Central"/>
</dbReference>
<evidence type="ECO:0000313" key="18">
    <source>
        <dbReference type="EMBL" id="EAL72491.1"/>
    </source>
</evidence>
<evidence type="ECO:0000256" key="17">
    <source>
        <dbReference type="SAM" id="SignalP"/>
    </source>
</evidence>
<keyword evidence="12" id="KW-0472">Membrane</keyword>